<sequence>MRTVALYASLLSLLACTCAAAGEHGQVGHRHIKRLARKAPLLAAFSGHGALPTLQHILNIDVTRGSMLPIKNIQGDILVGMKKNKERFVFFHINDASRFKDVLKTYAPANITSVATLVSPAPLQPLAFVNVAFSRTGLSTLGVKDNLGDNAFNAGQFADAEGLGDDTGVWESAFKGTHIHGVFLIGSDQDEFLQTYTHDLNALFGSSLSVEYTLDAAARPGPEAGHEHFGFLDGISNPAVTGFDSPSPGQSLVPAGVILTGHTGDTTPRPRWAKDGSFMVFRKLKQLVPEFRKWTLDNAIQNKAGNLTVEEGAEYLGARMMGRWKSGAPIDIASEDDDPALGADPHRNNNFNYAHPGSSLASDQTHCPFSAHTRKLNPRADQAGTDTPNHAIRAGTPYGAELSDVEAASNTSQIDRGLAFVMYQSNIGNGFQFQQLAWANTENFPPFKNVTPGIEPIIGRGSPRVATGFDPHDQAKTYTMPDFVVSNGGEYFFVPSISAISDIIAA</sequence>
<dbReference type="EMBL" id="MH120197">
    <property type="protein sequence ID" value="AZJ17935.1"/>
    <property type="molecule type" value="mRNA"/>
</dbReference>
<evidence type="ECO:0000259" key="11">
    <source>
        <dbReference type="Pfam" id="PF21105"/>
    </source>
</evidence>
<keyword evidence="6" id="KW-0560">Oxidoreductase</keyword>
<comment type="similarity">
    <text evidence="8">Belongs to the DyP-type peroxidase family.</text>
</comment>
<dbReference type="GO" id="GO:0046872">
    <property type="term" value="F:metal ion binding"/>
    <property type="evidence" value="ECO:0007669"/>
    <property type="project" value="UniProtKB-KW"/>
</dbReference>
<evidence type="ECO:0000256" key="7">
    <source>
        <dbReference type="ARBA" id="ARBA00023004"/>
    </source>
</evidence>
<name>A0A3S8Q1W0_IRPLA</name>
<feature type="chain" id="PRO_5019413097" evidence="9">
    <location>
        <begin position="22"/>
        <end position="506"/>
    </location>
</feature>
<evidence type="ECO:0000256" key="6">
    <source>
        <dbReference type="ARBA" id="ARBA00023002"/>
    </source>
</evidence>
<evidence type="ECO:0000256" key="2">
    <source>
        <dbReference type="ARBA" id="ARBA00022559"/>
    </source>
</evidence>
<evidence type="ECO:0000256" key="3">
    <source>
        <dbReference type="ARBA" id="ARBA00022617"/>
    </source>
</evidence>
<feature type="signal peptide" evidence="9">
    <location>
        <begin position="1"/>
        <end position="21"/>
    </location>
</feature>
<accession>A0A3S8Q1W0</accession>
<reference evidence="12" key="1">
    <citation type="submission" date="2018-03" db="EMBL/GenBank/DDBJ databases">
        <authorList>
            <person name="Rui S."/>
            <person name="Zihong D."/>
        </authorList>
    </citation>
    <scope>NUCLEOTIDE SEQUENCE</scope>
    <source>
        <strain evidence="12">F17</strain>
    </source>
</reference>
<dbReference type="GO" id="GO:0020037">
    <property type="term" value="F:heme binding"/>
    <property type="evidence" value="ECO:0007669"/>
    <property type="project" value="InterPro"/>
</dbReference>
<dbReference type="PROSITE" id="PS51257">
    <property type="entry name" value="PROKAR_LIPOPROTEIN"/>
    <property type="match status" value="1"/>
</dbReference>
<dbReference type="PROSITE" id="PS51404">
    <property type="entry name" value="DYP_PEROXIDASE"/>
    <property type="match status" value="1"/>
</dbReference>
<dbReference type="InterPro" id="IPR049509">
    <property type="entry name" value="DyP_N"/>
</dbReference>
<keyword evidence="3" id="KW-0349">Heme</keyword>
<feature type="domain" description="Dyp-type peroxidase C-terminal" evidence="10">
    <location>
        <begin position="229"/>
        <end position="438"/>
    </location>
</feature>
<dbReference type="InterPro" id="IPR048328">
    <property type="entry name" value="Dyp_perox_C"/>
</dbReference>
<dbReference type="Pfam" id="PF21105">
    <property type="entry name" value="DyP_N"/>
    <property type="match status" value="1"/>
</dbReference>
<evidence type="ECO:0000256" key="5">
    <source>
        <dbReference type="ARBA" id="ARBA00022729"/>
    </source>
</evidence>
<dbReference type="Pfam" id="PF20628">
    <property type="entry name" value="Dyp_perox_C"/>
    <property type="match status" value="1"/>
</dbReference>
<keyword evidence="2 12" id="KW-0575">Peroxidase</keyword>
<evidence type="ECO:0000259" key="10">
    <source>
        <dbReference type="Pfam" id="PF20628"/>
    </source>
</evidence>
<dbReference type="GO" id="GO:0004601">
    <property type="term" value="F:peroxidase activity"/>
    <property type="evidence" value="ECO:0007669"/>
    <property type="project" value="UniProtKB-KW"/>
</dbReference>
<keyword evidence="4" id="KW-0479">Metal-binding</keyword>
<keyword evidence="7" id="KW-0408">Iron</keyword>
<dbReference type="SUPFAM" id="SSF54909">
    <property type="entry name" value="Dimeric alpha+beta barrel"/>
    <property type="match status" value="1"/>
</dbReference>
<dbReference type="PANTHER" id="PTHR30521">
    <property type="entry name" value="DEFERROCHELATASE/PEROXIDASE"/>
    <property type="match status" value="1"/>
</dbReference>
<dbReference type="AlphaFoldDB" id="A0A3S8Q1W0"/>
<dbReference type="GO" id="GO:0005829">
    <property type="term" value="C:cytosol"/>
    <property type="evidence" value="ECO:0007669"/>
    <property type="project" value="TreeGrafter"/>
</dbReference>
<evidence type="ECO:0000256" key="8">
    <source>
        <dbReference type="ARBA" id="ARBA00025737"/>
    </source>
</evidence>
<comment type="cofactor">
    <cofactor evidence="1">
        <name>heme b</name>
        <dbReference type="ChEBI" id="CHEBI:60344"/>
    </cofactor>
</comment>
<evidence type="ECO:0000256" key="9">
    <source>
        <dbReference type="SAM" id="SignalP"/>
    </source>
</evidence>
<dbReference type="NCBIfam" id="TIGR01413">
    <property type="entry name" value="Dyp_perox_fam"/>
    <property type="match status" value="1"/>
</dbReference>
<dbReference type="InterPro" id="IPR011008">
    <property type="entry name" value="Dimeric_a/b-barrel"/>
</dbReference>
<protein>
    <submittedName>
        <fullName evidence="12">Dye-decolorizing peroxidase</fullName>
    </submittedName>
</protein>
<evidence type="ECO:0000256" key="1">
    <source>
        <dbReference type="ARBA" id="ARBA00001970"/>
    </source>
</evidence>
<proteinExistence type="evidence at transcript level"/>
<evidence type="ECO:0000313" key="12">
    <source>
        <dbReference type="EMBL" id="AZJ17935.1"/>
    </source>
</evidence>
<dbReference type="InterPro" id="IPR006314">
    <property type="entry name" value="Dyp_peroxidase"/>
</dbReference>
<organism evidence="12">
    <name type="scientific">Irpex lacteus</name>
    <name type="common">Milk-white toothed polypore</name>
    <name type="synonym">Polyporus tulipiferae</name>
    <dbReference type="NCBI Taxonomy" id="5319"/>
    <lineage>
        <taxon>Eukaryota</taxon>
        <taxon>Fungi</taxon>
        <taxon>Dikarya</taxon>
        <taxon>Basidiomycota</taxon>
        <taxon>Agaricomycotina</taxon>
        <taxon>Agaricomycetes</taxon>
        <taxon>Polyporales</taxon>
        <taxon>Irpicaceae</taxon>
        <taxon>Irpex</taxon>
    </lineage>
</organism>
<evidence type="ECO:0000256" key="4">
    <source>
        <dbReference type="ARBA" id="ARBA00022723"/>
    </source>
</evidence>
<keyword evidence="5 9" id="KW-0732">Signal</keyword>
<feature type="domain" description="DyP dimeric alpha+beta barrel" evidence="11">
    <location>
        <begin position="72"/>
        <end position="220"/>
    </location>
</feature>
<dbReference type="PANTHER" id="PTHR30521:SF4">
    <property type="entry name" value="DEFERROCHELATASE"/>
    <property type="match status" value="1"/>
</dbReference>
<dbReference type="SMR" id="A0A3S8Q1W0"/>